<evidence type="ECO:0000313" key="2">
    <source>
        <dbReference type="Proteomes" id="UP000798662"/>
    </source>
</evidence>
<sequence>MTSQPRRRQPSLSQLPGQAPFALRYFLHHSNLVGPAGPARISVSLAGHGAAAATTAPAATGAAYFPLLCRRVSAAAAALPAPGKAAAKSGVLHYSPLAASHVLRLRRCRPRDFVTPFILPVAGAESAALPCRPPRLLPSPPPAAPSL</sequence>
<protein>
    <submittedName>
        <fullName evidence="1">Uncharacterized protein</fullName>
    </submittedName>
</protein>
<proteinExistence type="predicted"/>
<reference evidence="1" key="1">
    <citation type="submission" date="2019-11" db="EMBL/GenBank/DDBJ databases">
        <title>Nori genome reveals adaptations in red seaweeds to the harsh intertidal environment.</title>
        <authorList>
            <person name="Wang D."/>
            <person name="Mao Y."/>
        </authorList>
    </citation>
    <scope>NUCLEOTIDE SEQUENCE</scope>
    <source>
        <tissue evidence="1">Gametophyte</tissue>
    </source>
</reference>
<keyword evidence="2" id="KW-1185">Reference proteome</keyword>
<comment type="caution">
    <text evidence="1">The sequence shown here is derived from an EMBL/GenBank/DDBJ whole genome shotgun (WGS) entry which is preliminary data.</text>
</comment>
<accession>A0ACC3BWF8</accession>
<evidence type="ECO:0000313" key="1">
    <source>
        <dbReference type="EMBL" id="KAK1862369.1"/>
    </source>
</evidence>
<dbReference type="Proteomes" id="UP000798662">
    <property type="component" value="Chromosome 1"/>
</dbReference>
<dbReference type="EMBL" id="CM020618">
    <property type="protein sequence ID" value="KAK1862369.1"/>
    <property type="molecule type" value="Genomic_DNA"/>
</dbReference>
<name>A0ACC3BWF8_PYRYE</name>
<gene>
    <name evidence="1" type="ORF">I4F81_004943</name>
</gene>
<organism evidence="1 2">
    <name type="scientific">Pyropia yezoensis</name>
    <name type="common">Susabi-nori</name>
    <name type="synonym">Porphyra yezoensis</name>
    <dbReference type="NCBI Taxonomy" id="2788"/>
    <lineage>
        <taxon>Eukaryota</taxon>
        <taxon>Rhodophyta</taxon>
        <taxon>Bangiophyceae</taxon>
        <taxon>Bangiales</taxon>
        <taxon>Bangiaceae</taxon>
        <taxon>Pyropia</taxon>
    </lineage>
</organism>